<dbReference type="Proteomes" id="UP000184330">
    <property type="component" value="Unassembled WGS sequence"/>
</dbReference>
<dbReference type="EMBL" id="FJOG01000023">
    <property type="protein sequence ID" value="CZR63413.1"/>
    <property type="molecule type" value="Genomic_DNA"/>
</dbReference>
<evidence type="ECO:0000313" key="2">
    <source>
        <dbReference type="Proteomes" id="UP000184330"/>
    </source>
</evidence>
<reference evidence="1 2" key="1">
    <citation type="submission" date="2016-03" db="EMBL/GenBank/DDBJ databases">
        <authorList>
            <person name="Ploux O."/>
        </authorList>
    </citation>
    <scope>NUCLEOTIDE SEQUENCE [LARGE SCALE GENOMIC DNA]</scope>
    <source>
        <strain evidence="1 2">UAMH 11012</strain>
    </source>
</reference>
<name>A0A1L7XEG6_9HELO</name>
<organism evidence="1 2">
    <name type="scientific">Phialocephala subalpina</name>
    <dbReference type="NCBI Taxonomy" id="576137"/>
    <lineage>
        <taxon>Eukaryota</taxon>
        <taxon>Fungi</taxon>
        <taxon>Dikarya</taxon>
        <taxon>Ascomycota</taxon>
        <taxon>Pezizomycotina</taxon>
        <taxon>Leotiomycetes</taxon>
        <taxon>Helotiales</taxon>
        <taxon>Mollisiaceae</taxon>
        <taxon>Phialocephala</taxon>
        <taxon>Phialocephala fortinii species complex</taxon>
    </lineage>
</organism>
<proteinExistence type="predicted"/>
<keyword evidence="2" id="KW-1185">Reference proteome</keyword>
<dbReference type="AlphaFoldDB" id="A0A1L7XEG6"/>
<gene>
    <name evidence="1" type="ORF">PAC_13310</name>
</gene>
<sequence length="442" mass="49307">MISLTPVHNNQILDSGGLSIGKQMLRLREFIGGGEVDQMMSILNLMMGIELLQSPYGNLFSRYKDDAQFSLVWKRWSTGHGLGQVQRLAIPGVQTDLLQSAAVILLTLDLGQLFTSVDTPLPFHVLVPAAIAALPPNAPTPPPPNGVQVVMPMTYRDHKSVDALVQSLREELLALQRSVLDDGSQRSQMLLALFPPVPEKIERYTHRVDNSKYVSCVKCRGDSLQYYDSFFHDGYTEACAIQPALCSQGKNSVQIVHLGSDEEQSGQLQNNSPTARELCQSFERHSFTTNIYIRSKNDSYDAHHIWIFHNVTTNILVSDKSNIDILNNQNTFRQLRRKMGGGDKAKQAKDKLAAAKKPAPDPVGLAIKNIEARLALLETACKTLRHKTAAELGRPENYGLHSTVLEIGYDLDKAAEAYKWLRSILVRSLLLYDFLEWVKAKS</sequence>
<protein>
    <submittedName>
        <fullName evidence="1">Uncharacterized protein</fullName>
    </submittedName>
</protein>
<accession>A0A1L7XEG6</accession>
<evidence type="ECO:0000313" key="1">
    <source>
        <dbReference type="EMBL" id="CZR63413.1"/>
    </source>
</evidence>